<protein>
    <submittedName>
        <fullName evidence="1">Uncharacterized protein</fullName>
    </submittedName>
</protein>
<evidence type="ECO:0000313" key="1">
    <source>
        <dbReference type="EMBL" id="KXZ21778.1"/>
    </source>
</evidence>
<proteinExistence type="predicted"/>
<sequence>MFLESHVWLHNQIHVIISESVNTHEKAIAELKAQGGTCLSDQCQQNTLSSVIVNGKRSVWPLTKSKGGELDGRN</sequence>
<dbReference type="STRING" id="1793963.AXI58_12610"/>
<dbReference type="RefSeq" id="WP_061521140.1">
    <property type="nucleotide sequence ID" value="NZ_JARLZY010000005.1"/>
</dbReference>
<evidence type="ECO:0000313" key="2">
    <source>
        <dbReference type="Proteomes" id="UP000075430"/>
    </source>
</evidence>
<reference evidence="2" key="1">
    <citation type="submission" date="2016-02" db="EMBL/GenBank/DDBJ databases">
        <authorList>
            <person name="Dunlap C."/>
        </authorList>
    </citation>
    <scope>NUCLEOTIDE SEQUENCE [LARGE SCALE GENOMIC DNA]</scope>
    <source>
        <strain evidence="2">NRRL B-41092</strain>
    </source>
</reference>
<name>A0A150FAV0_9BACI</name>
<dbReference type="EMBL" id="LSBA01000006">
    <property type="protein sequence ID" value="KXZ21778.1"/>
    <property type="molecule type" value="Genomic_DNA"/>
</dbReference>
<dbReference type="AlphaFoldDB" id="A0A150FAV0"/>
<gene>
    <name evidence="1" type="ORF">AXI58_12610</name>
</gene>
<organism evidence="1 2">
    <name type="scientific">Bacillus nakamurai</name>
    <dbReference type="NCBI Taxonomy" id="1793963"/>
    <lineage>
        <taxon>Bacteria</taxon>
        <taxon>Bacillati</taxon>
        <taxon>Bacillota</taxon>
        <taxon>Bacilli</taxon>
        <taxon>Bacillales</taxon>
        <taxon>Bacillaceae</taxon>
        <taxon>Bacillus</taxon>
    </lineage>
</organism>
<dbReference type="Proteomes" id="UP000075430">
    <property type="component" value="Unassembled WGS sequence"/>
</dbReference>
<dbReference type="OrthoDB" id="2932149at2"/>
<comment type="caution">
    <text evidence="1">The sequence shown here is derived from an EMBL/GenBank/DDBJ whole genome shotgun (WGS) entry which is preliminary data.</text>
</comment>
<keyword evidence="2" id="KW-1185">Reference proteome</keyword>
<accession>A0A150FAV0</accession>